<accession>A0A3E2BQJ2</accession>
<protein>
    <submittedName>
        <fullName evidence="1">Uncharacterized protein</fullName>
    </submittedName>
</protein>
<name>A0A3E2BQJ2_9BACT</name>
<sequence>MELVILQEARKELQLRARSARPAQGYLLGRQTGPGLFVEKVMPLTWNELLKPETLVMVEQNQGLEVLGVFSLNSRPESRKRLFRPLFSGKIFLSLTTRPRGEIKPRAGVIEFDRKFFFQPLSRIILEVEAEDG</sequence>
<evidence type="ECO:0000313" key="1">
    <source>
        <dbReference type="EMBL" id="RFT17040.1"/>
    </source>
</evidence>
<reference evidence="1 2" key="1">
    <citation type="submission" date="2018-08" db="EMBL/GenBank/DDBJ databases">
        <title>Genome analysis of the thermophilic bacterium of the candidate phylum Aminicenantes from deep subsurface aquifer revealed its physiology and ecological role.</title>
        <authorList>
            <person name="Kadnikov V.V."/>
            <person name="Mardanov A.V."/>
            <person name="Beletsky A.V."/>
            <person name="Karnachuk O.V."/>
            <person name="Ravin N.V."/>
        </authorList>
    </citation>
    <scope>NUCLEOTIDE SEQUENCE [LARGE SCALE GENOMIC DNA]</scope>
    <source>
        <strain evidence="1">BY38</strain>
    </source>
</reference>
<gene>
    <name evidence="1" type="ORF">OP8BY_0982</name>
</gene>
<dbReference type="AlphaFoldDB" id="A0A3E2BQJ2"/>
<comment type="caution">
    <text evidence="1">The sequence shown here is derived from an EMBL/GenBank/DDBJ whole genome shotgun (WGS) entry which is preliminary data.</text>
</comment>
<dbReference type="EMBL" id="QUAH01000001">
    <property type="protein sequence ID" value="RFT17040.1"/>
    <property type="molecule type" value="Genomic_DNA"/>
</dbReference>
<evidence type="ECO:0000313" key="2">
    <source>
        <dbReference type="Proteomes" id="UP000257323"/>
    </source>
</evidence>
<dbReference type="Proteomes" id="UP000257323">
    <property type="component" value="Unassembled WGS sequence"/>
</dbReference>
<proteinExistence type="predicted"/>
<organism evidence="1 2">
    <name type="scientific">Candidatus Saccharicenans subterraneus</name>
    <dbReference type="NCBI Taxonomy" id="2508984"/>
    <lineage>
        <taxon>Bacteria</taxon>
        <taxon>Candidatus Aminicenantota</taxon>
        <taxon>Candidatus Aminicenantia</taxon>
        <taxon>Candidatus Aminicenantales</taxon>
        <taxon>Candidatus Saccharicenantaceae</taxon>
        <taxon>Candidatus Saccharicenans</taxon>
    </lineage>
</organism>